<reference evidence="8" key="1">
    <citation type="submission" date="2016-10" db="EMBL/GenBank/DDBJ databases">
        <authorList>
            <person name="Varghese N."/>
            <person name="Submissions S."/>
        </authorList>
    </citation>
    <scope>NUCLEOTIDE SEQUENCE [LARGE SCALE GENOMIC DNA]</scope>
    <source>
        <strain evidence="8">XBD2006</strain>
    </source>
</reference>
<evidence type="ECO:0000256" key="3">
    <source>
        <dbReference type="ARBA" id="ARBA00022989"/>
    </source>
</evidence>
<dbReference type="AlphaFoldDB" id="A0A1G5CZ70"/>
<accession>A0A1G5CZ70</accession>
<feature type="transmembrane region" description="Helical" evidence="5">
    <location>
        <begin position="94"/>
        <end position="127"/>
    </location>
</feature>
<dbReference type="Pfam" id="PF01694">
    <property type="entry name" value="Rhomboid"/>
    <property type="match status" value="1"/>
</dbReference>
<evidence type="ECO:0000256" key="5">
    <source>
        <dbReference type="SAM" id="Phobius"/>
    </source>
</evidence>
<keyword evidence="3 5" id="KW-1133">Transmembrane helix</keyword>
<dbReference type="PANTHER" id="PTHR43066">
    <property type="entry name" value="RHOMBOID-RELATED PROTEIN"/>
    <property type="match status" value="1"/>
</dbReference>
<dbReference type="GO" id="GO:0016020">
    <property type="term" value="C:membrane"/>
    <property type="evidence" value="ECO:0007669"/>
    <property type="project" value="UniProtKB-SubCell"/>
</dbReference>
<evidence type="ECO:0000313" key="8">
    <source>
        <dbReference type="Proteomes" id="UP000183047"/>
    </source>
</evidence>
<dbReference type="GO" id="GO:0004252">
    <property type="term" value="F:serine-type endopeptidase activity"/>
    <property type="evidence" value="ECO:0007669"/>
    <property type="project" value="InterPro"/>
</dbReference>
<evidence type="ECO:0000259" key="6">
    <source>
        <dbReference type="Pfam" id="PF01694"/>
    </source>
</evidence>
<feature type="transmembrane region" description="Helical" evidence="5">
    <location>
        <begin position="168"/>
        <end position="185"/>
    </location>
</feature>
<name>A0A1G5CZ70_9FIRM</name>
<dbReference type="Proteomes" id="UP000183047">
    <property type="component" value="Unassembled WGS sequence"/>
</dbReference>
<dbReference type="EMBL" id="FMUR01000007">
    <property type="protein sequence ID" value="SCY07500.1"/>
    <property type="molecule type" value="Genomic_DNA"/>
</dbReference>
<dbReference type="InterPro" id="IPR035952">
    <property type="entry name" value="Rhomboid-like_sf"/>
</dbReference>
<feature type="transmembrane region" description="Helical" evidence="5">
    <location>
        <begin position="12"/>
        <end position="30"/>
    </location>
</feature>
<keyword evidence="8" id="KW-1185">Reference proteome</keyword>
<dbReference type="InterPro" id="IPR022764">
    <property type="entry name" value="Peptidase_S54_rhomboid_dom"/>
</dbReference>
<keyword evidence="4 5" id="KW-0472">Membrane</keyword>
<dbReference type="SUPFAM" id="SSF144091">
    <property type="entry name" value="Rhomboid-like"/>
    <property type="match status" value="1"/>
</dbReference>
<dbReference type="Gene3D" id="1.20.1540.10">
    <property type="entry name" value="Rhomboid-like"/>
    <property type="match status" value="1"/>
</dbReference>
<evidence type="ECO:0000256" key="4">
    <source>
        <dbReference type="ARBA" id="ARBA00023136"/>
    </source>
</evidence>
<dbReference type="RefSeq" id="WP_074461961.1">
    <property type="nucleotide sequence ID" value="NZ_FMUR01000007.1"/>
</dbReference>
<organism evidence="7 8">
    <name type="scientific">Butyrivibrio hungatei</name>
    <dbReference type="NCBI Taxonomy" id="185008"/>
    <lineage>
        <taxon>Bacteria</taxon>
        <taxon>Bacillati</taxon>
        <taxon>Bacillota</taxon>
        <taxon>Clostridia</taxon>
        <taxon>Lachnospirales</taxon>
        <taxon>Lachnospiraceae</taxon>
        <taxon>Butyrivibrio</taxon>
    </lineage>
</organism>
<proteinExistence type="predicted"/>
<feature type="transmembrane region" description="Helical" evidence="5">
    <location>
        <begin position="139"/>
        <end position="156"/>
    </location>
</feature>
<keyword evidence="2 5" id="KW-0812">Transmembrane</keyword>
<dbReference type="OrthoDB" id="5419261at2"/>
<evidence type="ECO:0000256" key="1">
    <source>
        <dbReference type="ARBA" id="ARBA00004141"/>
    </source>
</evidence>
<gene>
    <name evidence="7" type="ORF">SAMN02910451_01295</name>
</gene>
<comment type="subcellular location">
    <subcellularLocation>
        <location evidence="1">Membrane</location>
        <topology evidence="1">Multi-pass membrane protein</topology>
    </subcellularLocation>
</comment>
<evidence type="ECO:0000256" key="2">
    <source>
        <dbReference type="ARBA" id="ARBA00022692"/>
    </source>
</evidence>
<feature type="domain" description="Peptidase S54 rhomboid" evidence="6">
    <location>
        <begin position="52"/>
        <end position="184"/>
    </location>
</feature>
<sequence length="190" mass="21218">MRRLRITFNSPVVLGFMLLSFGVLELSAFTNGMTDQLLFMTYRSPLTDPLTYIRFFTHVLGHSGWEHYISNASYLLLLGPLLEEKYGSKPILQIIIITALVTGLVNYVLFVNVALCGASGVVFAFILLTSFTNFRQGDIPLTFILVTVVFLGQQIHDGLFLQDDISNLSHIIGGVIGAIIGYNLNRDDYY</sequence>
<evidence type="ECO:0000313" key="7">
    <source>
        <dbReference type="EMBL" id="SCY07500.1"/>
    </source>
</evidence>
<protein>
    <submittedName>
        <fullName evidence="7">GlpG protein</fullName>
    </submittedName>
</protein>